<dbReference type="OrthoDB" id="6625627at2759"/>
<protein>
    <submittedName>
        <fullName evidence="5">Uncharacterized protein LOC113204781 isoform X1</fullName>
    </submittedName>
</protein>
<gene>
    <name evidence="5" type="primary">LOC113204781</name>
</gene>
<keyword evidence="1" id="KW-0175">Coiled coil</keyword>
<proteinExistence type="predicted"/>
<feature type="region of interest" description="Disordered" evidence="2">
    <location>
        <begin position="247"/>
        <end position="272"/>
    </location>
</feature>
<dbReference type="AlphaFoldDB" id="A0A9C6XQQ6"/>
<reference evidence="5" key="1">
    <citation type="submission" date="2025-08" db="UniProtKB">
        <authorList>
            <consortium name="RefSeq"/>
        </authorList>
    </citation>
    <scope>IDENTIFICATION</scope>
    <source>
        <tissue evidence="5">Whole organism</tissue>
    </source>
</reference>
<evidence type="ECO:0000313" key="4">
    <source>
        <dbReference type="Proteomes" id="UP000504606"/>
    </source>
</evidence>
<accession>A0A9C6XQQ6</accession>
<dbReference type="InterPro" id="IPR027831">
    <property type="entry name" value="DUF4485"/>
</dbReference>
<organism evidence="4 5">
    <name type="scientific">Frankliniella occidentalis</name>
    <name type="common">Western flower thrips</name>
    <name type="synonym">Euthrips occidentalis</name>
    <dbReference type="NCBI Taxonomy" id="133901"/>
    <lineage>
        <taxon>Eukaryota</taxon>
        <taxon>Metazoa</taxon>
        <taxon>Ecdysozoa</taxon>
        <taxon>Arthropoda</taxon>
        <taxon>Hexapoda</taxon>
        <taxon>Insecta</taxon>
        <taxon>Pterygota</taxon>
        <taxon>Neoptera</taxon>
        <taxon>Paraneoptera</taxon>
        <taxon>Thysanoptera</taxon>
        <taxon>Terebrantia</taxon>
        <taxon>Thripoidea</taxon>
        <taxon>Thripidae</taxon>
        <taxon>Frankliniella</taxon>
    </lineage>
</organism>
<evidence type="ECO:0000313" key="5">
    <source>
        <dbReference type="RefSeq" id="XP_052127693.1"/>
    </source>
</evidence>
<name>A0A9C6XQQ6_FRAOC</name>
<evidence type="ECO:0000256" key="1">
    <source>
        <dbReference type="SAM" id="Coils"/>
    </source>
</evidence>
<sequence length="415" mass="47080">MTGQHRPFIVAVKSPRTPARPAPPSRTPARPNTRQTVSKMASQDDFKDVMRDIYKYSPLIELEDQELLQSWVKRLADACSSGKDQSKALDYARYLAYQLQRKQLRFPFSQPPTEGPLPDLKEVLFGPESDVTAAVLDTSCQVTGFRRALAQKKDVSFNDSAASWAGRGRDDLWDSHQGARGAASNWESHIADPKCERDVAAQMEELAEDAPLWLLLTRVCPHTRDAGALMHAVVAEELAEWSARLAAEQTVASQEPGQQQGDDDEEEEWGAKADGRADYWHEVAEVLRSLNKEDVSKVGHLMADICDWLTRQSRQLQAEHAQLQALSDELREAHRQVSESLKWREAQFEMQNRVLQTEVTSLRQRYFSRSNCVENTIHVQSSTDFGLATALMKRRRYSISRLQTKTPLEQQNDYL</sequence>
<feature type="coiled-coil region" evidence="1">
    <location>
        <begin position="309"/>
        <end position="336"/>
    </location>
</feature>
<evidence type="ECO:0000256" key="2">
    <source>
        <dbReference type="SAM" id="MobiDB-lite"/>
    </source>
</evidence>
<feature type="region of interest" description="Disordered" evidence="2">
    <location>
        <begin position="1"/>
        <end position="42"/>
    </location>
</feature>
<dbReference type="Proteomes" id="UP000504606">
    <property type="component" value="Unplaced"/>
</dbReference>
<keyword evidence="4" id="KW-1185">Reference proteome</keyword>
<dbReference type="GeneID" id="113204781"/>
<evidence type="ECO:0000259" key="3">
    <source>
        <dbReference type="Pfam" id="PF14846"/>
    </source>
</evidence>
<dbReference type="RefSeq" id="XP_052127693.1">
    <property type="nucleotide sequence ID" value="XM_052271733.1"/>
</dbReference>
<dbReference type="Pfam" id="PF14846">
    <property type="entry name" value="DUF4485"/>
    <property type="match status" value="1"/>
</dbReference>
<feature type="domain" description="DUF4485" evidence="3">
    <location>
        <begin position="43"/>
        <end position="122"/>
    </location>
</feature>